<feature type="repeat" description="Filamin" evidence="9">
    <location>
        <begin position="571"/>
        <end position="663"/>
    </location>
</feature>
<evidence type="ECO:0000256" key="7">
    <source>
        <dbReference type="ARBA" id="ARBA00023203"/>
    </source>
</evidence>
<keyword evidence="7" id="KW-0009">Actin-binding</keyword>
<dbReference type="FunFam" id="2.60.40.10:FF:000042">
    <property type="entry name" value="Filamin-B isoform B"/>
    <property type="match status" value="1"/>
</dbReference>
<dbReference type="Gene3D" id="1.10.418.10">
    <property type="entry name" value="Calponin-like domain"/>
    <property type="match status" value="2"/>
</dbReference>
<feature type="repeat" description="Filamin" evidence="9">
    <location>
        <begin position="764"/>
        <end position="876"/>
    </location>
</feature>
<feature type="repeat" description="Filamin" evidence="9">
    <location>
        <begin position="877"/>
        <end position="972"/>
    </location>
</feature>
<dbReference type="InterPro" id="IPR001715">
    <property type="entry name" value="CH_dom"/>
</dbReference>
<dbReference type="InterPro" id="IPR017868">
    <property type="entry name" value="Filamin/ABP280_repeat-like"/>
</dbReference>
<dbReference type="PROSITE" id="PS50194">
    <property type="entry name" value="FILAMIN_REPEAT"/>
    <property type="match status" value="19"/>
</dbReference>
<dbReference type="CDD" id="cd21312">
    <property type="entry name" value="CH_FLNA_rpt2"/>
    <property type="match status" value="1"/>
</dbReference>
<feature type="compositionally biased region" description="Low complexity" evidence="10">
    <location>
        <begin position="1"/>
        <end position="21"/>
    </location>
</feature>
<dbReference type="FunFam" id="2.60.40.10:FF:000096">
    <property type="entry name" value="filamin-C isoform X2"/>
    <property type="match status" value="1"/>
</dbReference>
<feature type="repeat" description="Filamin" evidence="9">
    <location>
        <begin position="1261"/>
        <end position="1342"/>
    </location>
</feature>
<feature type="repeat" description="Filamin" evidence="9">
    <location>
        <begin position="1960"/>
        <end position="2052"/>
    </location>
</feature>
<evidence type="ECO:0000256" key="6">
    <source>
        <dbReference type="ARBA" id="ARBA00022843"/>
    </source>
</evidence>
<feature type="repeat" description="Filamin" evidence="9">
    <location>
        <begin position="1863"/>
        <end position="1956"/>
    </location>
</feature>
<evidence type="ECO:0000256" key="8">
    <source>
        <dbReference type="ARBA" id="ARBA00023212"/>
    </source>
</evidence>
<dbReference type="FunFam" id="2.60.40.10:FF:000001">
    <property type="entry name" value="Filamin-C isoform b"/>
    <property type="match status" value="3"/>
</dbReference>
<organism evidence="12 13">
    <name type="scientific">Sus scrofa</name>
    <name type="common">Pig</name>
    <dbReference type="NCBI Taxonomy" id="9823"/>
    <lineage>
        <taxon>Eukaryota</taxon>
        <taxon>Metazoa</taxon>
        <taxon>Chordata</taxon>
        <taxon>Craniata</taxon>
        <taxon>Vertebrata</taxon>
        <taxon>Euteleostomi</taxon>
        <taxon>Mammalia</taxon>
        <taxon>Eutheria</taxon>
        <taxon>Laurasiatheria</taxon>
        <taxon>Artiodactyla</taxon>
        <taxon>Suina</taxon>
        <taxon>Suidae</taxon>
        <taxon>Sus</taxon>
    </lineage>
</organism>
<keyword evidence="3" id="KW-0963">Cytoplasm</keyword>
<dbReference type="GO" id="GO:0005856">
    <property type="term" value="C:cytoskeleton"/>
    <property type="evidence" value="ECO:0007669"/>
    <property type="project" value="UniProtKB-SubCell"/>
</dbReference>
<feature type="domain" description="Calponin-homology (CH)" evidence="11">
    <location>
        <begin position="166"/>
        <end position="269"/>
    </location>
</feature>
<feature type="repeat" description="Filamin" evidence="9">
    <location>
        <begin position="1671"/>
        <end position="1752"/>
    </location>
</feature>
<feature type="domain" description="Calponin-homology (CH)" evidence="11">
    <location>
        <begin position="43"/>
        <end position="149"/>
    </location>
</feature>
<feature type="repeat" description="Filamin" evidence="9">
    <location>
        <begin position="667"/>
        <end position="763"/>
    </location>
</feature>
<dbReference type="PROSITE" id="PS50021">
    <property type="entry name" value="CH"/>
    <property type="match status" value="2"/>
</dbReference>
<dbReference type="InterPro" id="IPR014756">
    <property type="entry name" value="Ig_E-set"/>
</dbReference>
<dbReference type="FunFam" id="1.10.418.10:FF:000006">
    <property type="entry name" value="Filamin-B isoform A"/>
    <property type="match status" value="1"/>
</dbReference>
<evidence type="ECO:0000259" key="11">
    <source>
        <dbReference type="PROSITE" id="PS50021"/>
    </source>
</evidence>
<keyword evidence="5" id="KW-0677">Repeat</keyword>
<dbReference type="Ensembl" id="ENSSSCT00030084350.1">
    <property type="protein sequence ID" value="ENSSSCP00030038805.1"/>
    <property type="gene ID" value="ENSSSCG00030060183.1"/>
</dbReference>
<dbReference type="FunFam" id="2.60.40.10:FF:000126">
    <property type="entry name" value="filamin-C isoform X1"/>
    <property type="match status" value="1"/>
</dbReference>
<dbReference type="InterPro" id="IPR001298">
    <property type="entry name" value="Filamin/ABP280_rpt"/>
</dbReference>
<feature type="repeat" description="Filamin" evidence="9">
    <location>
        <begin position="1343"/>
        <end position="1439"/>
    </location>
</feature>
<dbReference type="FunFam" id="2.60.40.10:FF:000105">
    <property type="entry name" value="filamin-C isoform X1"/>
    <property type="match status" value="1"/>
</dbReference>
<dbReference type="SUPFAM" id="SSF47576">
    <property type="entry name" value="Calponin-homology domain, CH-domain"/>
    <property type="match status" value="1"/>
</dbReference>
<dbReference type="SMART" id="SM00033">
    <property type="entry name" value="CH"/>
    <property type="match status" value="2"/>
</dbReference>
<evidence type="ECO:0000256" key="4">
    <source>
        <dbReference type="ARBA" id="ARBA00022553"/>
    </source>
</evidence>
<dbReference type="FunFam" id="2.60.40.10:FF:000122">
    <property type="entry name" value="filamin-C isoform X2"/>
    <property type="match status" value="1"/>
</dbReference>
<dbReference type="Gene3D" id="2.60.40.10">
    <property type="entry name" value="Immunoglobulins"/>
    <property type="match status" value="19"/>
</dbReference>
<dbReference type="FunFam" id="2.60.40.10:FF:000092">
    <property type="entry name" value="Filamin-B isoform B"/>
    <property type="match status" value="1"/>
</dbReference>
<dbReference type="GO" id="GO:0051015">
    <property type="term" value="F:actin filament binding"/>
    <property type="evidence" value="ECO:0007669"/>
    <property type="project" value="InterPro"/>
</dbReference>
<evidence type="ECO:0000313" key="12">
    <source>
        <dbReference type="Ensembl" id="ENSSSCP00030038805.1"/>
    </source>
</evidence>
<dbReference type="FunFam" id="1.10.418.10:FF:000008">
    <property type="entry name" value="Filamin-B isoform C"/>
    <property type="match status" value="1"/>
</dbReference>
<gene>
    <name evidence="12" type="primary">FLNA</name>
</gene>
<dbReference type="SMART" id="SM00557">
    <property type="entry name" value="IG_FLMN"/>
    <property type="match status" value="19"/>
</dbReference>
<feature type="repeat" description="Filamin" evidence="9">
    <location>
        <begin position="276"/>
        <end position="374"/>
    </location>
</feature>
<dbReference type="PROSITE" id="PS00020">
    <property type="entry name" value="ACTININ_2"/>
    <property type="match status" value="1"/>
</dbReference>
<dbReference type="FunFam" id="2.60.40.10:FF:000157">
    <property type="entry name" value="filamin-C isoform X1"/>
    <property type="match status" value="1"/>
</dbReference>
<accession>A0A8D0XSJ0</accession>
<dbReference type="PANTHER" id="PTHR38537">
    <property type="entry name" value="JITTERBUG, ISOFORM N"/>
    <property type="match status" value="1"/>
</dbReference>
<keyword evidence="6" id="KW-0832">Ubl conjugation</keyword>
<dbReference type="InterPro" id="IPR044801">
    <property type="entry name" value="Filamin"/>
</dbReference>
<feature type="repeat" description="Filamin" evidence="9">
    <location>
        <begin position="376"/>
        <end position="474"/>
    </location>
</feature>
<dbReference type="Pfam" id="PF00630">
    <property type="entry name" value="Filamin"/>
    <property type="match status" value="19"/>
</dbReference>
<feature type="repeat" description="Filamin" evidence="9">
    <location>
        <begin position="475"/>
        <end position="570"/>
    </location>
</feature>
<evidence type="ECO:0000256" key="9">
    <source>
        <dbReference type="PROSITE-ProRule" id="PRU00087"/>
    </source>
</evidence>
<dbReference type="InterPro" id="IPR001589">
    <property type="entry name" value="Actinin_actin-bd_CS"/>
</dbReference>
<dbReference type="InterPro" id="IPR036872">
    <property type="entry name" value="CH_dom_sf"/>
</dbReference>
<proteinExistence type="inferred from homology"/>
<keyword evidence="8" id="KW-0206">Cytoskeleton</keyword>
<dbReference type="Pfam" id="PF00307">
    <property type="entry name" value="CH"/>
    <property type="match status" value="2"/>
</dbReference>
<dbReference type="InterPro" id="IPR013783">
    <property type="entry name" value="Ig-like_fold"/>
</dbReference>
<dbReference type="FunFam" id="2.60.40.10:FF:000007">
    <property type="entry name" value="Filamin-B isoform C"/>
    <property type="match status" value="1"/>
</dbReference>
<feature type="repeat" description="Filamin" evidence="9">
    <location>
        <begin position="1440"/>
        <end position="1536"/>
    </location>
</feature>
<comment type="subcellular location">
    <subcellularLocation>
        <location evidence="1">Cytoplasm</location>
        <location evidence="1">Cytoskeleton</location>
    </subcellularLocation>
</comment>
<evidence type="ECO:0000256" key="10">
    <source>
        <dbReference type="SAM" id="MobiDB-lite"/>
    </source>
</evidence>
<dbReference type="FunFam" id="2.60.40.10:FF:000115">
    <property type="entry name" value="filamin-C isoform X1"/>
    <property type="match status" value="1"/>
</dbReference>
<feature type="compositionally biased region" description="Basic and acidic residues" evidence="10">
    <location>
        <begin position="22"/>
        <end position="39"/>
    </location>
</feature>
<dbReference type="FunFam" id="2.60.40.10:FF:000118">
    <property type="entry name" value="filamin-C isoform X2"/>
    <property type="match status" value="1"/>
</dbReference>
<feature type="repeat" description="Filamin" evidence="9">
    <location>
        <begin position="1161"/>
        <end position="1260"/>
    </location>
</feature>
<protein>
    <submittedName>
        <fullName evidence="12">Filamin A</fullName>
    </submittedName>
</protein>
<feature type="repeat" description="Filamin" evidence="9">
    <location>
        <begin position="973"/>
        <end position="1065"/>
    </location>
</feature>
<feature type="repeat" description="Filamin" evidence="9">
    <location>
        <begin position="2088"/>
        <end position="2182"/>
    </location>
</feature>
<evidence type="ECO:0000313" key="13">
    <source>
        <dbReference type="Proteomes" id="UP000694570"/>
    </source>
</evidence>
<keyword evidence="4" id="KW-0597">Phosphoprotein</keyword>
<feature type="repeat" description="Filamin" evidence="9">
    <location>
        <begin position="1066"/>
        <end position="1160"/>
    </location>
</feature>
<sequence length="2183" mass="231753">MSSSHSRAGQSAAGAAPGTGADTRDAEMPATEKDLAEDAPWKKIQQNTFTRWCNEHLKCVSKRIANLQTDLSDGLRLIALLEVLSQKKMHRKHNQRPTFRQMQLENVSVALEFLDRESIKLVSIDSKAIVDGNLKLILGLIWTLILHYSISMPMWDEEEDEEAKKQTPKQRLLGWIQNKLPQLPITNFSRDWQSGRALGALVDSCAPGLCPDWDSWDASKPVNNAREAMQQADDWLGIPQVITPEEIVDPNVDEHSVMTYLSQFPKAKLKPGAPLRPKLNPKKARAYGPGIEPTGNMVKKRAEFTVETRSAGQGEVLVYVEDPAGHQEEAKVTANNDKNRTFSVWYVPEVTGTHKVTVLFAGQHIAKSPFEVYVDKSQGDASKVTAQGPGLEPSGNIANKTTYFEIFTAGAGSGEVEVVIQDPAGQKGTVEPQLEARGDSTYRCSYQPTMEGVHTVHVTFAGVPIPRSPYTVAVGQACNPGACRAVGRGLQPKGVRVKEVADFKVYTKGAGSGELKVVVKGPKGEERVKQKDLGDGVYGFEYYPTVPGTYTVTITWGGQNIGRSPFEVKVGTECGNQKVRAWGPGLEGGVVGKSADFVVEAIGDDVGTLGFSVEGPSQAKIECDDKGDGSCDVRYWPQEAGEYAVHVLCNSEDIRLSPFMADIREAPPDFHPDRVKARGPGLEKTGVAVNKPAEFTVDAKHGGKAPLRVQVQDNEGCPVEASVKDNGNGTYSCSYVPRKPVKHTAMVSWGGVSIPNSPFRVNVGAGSHPNKVKVYGPGVAKTGLKAHEPTYFTVDCTEAGQGKSLPREEWPQNRRGQWSIHHPYPQRHAQGGKQRARDTKVMTRDPALLYSSQGPVGINVTYGGDPIPKSPFSVGVSPSLDLSKIKVSGLGEKVDVGKDQEFTVKSKGAGGQGKVVSKIVGPSGAVVPCKVEPGLGADNSVVRFVPREEGPYEVEVTYDGVPVPGSPFPLEAVPPTKPSKVKAFGPGLQGGSAGSPARFTIDTKGAGVGGLGLTVEGPCEAQLECLDNGDGTCSVSYVPTEPGDYNINILFADTHIPGSPFKAHVVPCFDASKVKCSGPGLERATAGEAGQFHVDCSSAGSAELTIEIRSEAGLPAEVHIQDHGDGTHTITYIPLCPGAYTVTIKYGGQPVPNFPSKLQVEPAVDTSGVQCYGPGVEGQGVFREATTEFSVDARALTQTGGPHVKARVANPSGNLTETYVQDRGDGTYKVEYTPYEEGLHSVDVTYDGSPVPSSPFQVPVTEGCDPTRVRVHGPGLQSGTTNKPNKFTAGAGAGPSEAKMSCMDNKDGSCSVEYIPYEAGTYSLNVTYGGHQVPGSPFKVPVHDVTDASKVKCSGPGLSPGMVRANLPQSFQVDTSKAGVAPLQVKVQGPKGLVEPVDVVDNADGTQTVNYVPSREGPYSISVLYGEEEVPRSPFKVKVLPTHDASKVKASGPGLNTTGVPASLPVEFTIDAKDAGEGLLAVQITDPEGKPKKTHIQDNHDGTYTVAYVPDVTGRYTILIKYGGDEIPFSPYRVRAVPTGDASKCTVTGAGIGPTIQIGEETVITVDTKAAGKGKVTCTVCTPDGSEVDVDVVENEDGTFDIFYTAPQPGKYVICVRFGGEHVPNSPFQVTALAGEQPSVQPPLRPQQLAPPYTYAQGGQQTWAPERPLVGVNGLDVTSLRPFDLVIPFTIKKGEITGEVRMPSGKVAQPAITDNKDGTVTVRYAPSEAGLHEMDIRYDNMHIPGSPLQFYVDYVNCGHVTAYGPGLSHGVVNKPAVFTVNTKDAGEAGAGGLAIAVEGPSKAEISFEDRKDGSCGVAYVVQEPGTEGRGRGRPGWAVAVDPVSVKFNEEHIPDSPFVVPVASPSGDARRLTVSSLQESGLKVNQPASFAVSLNGAKGAIDAKVHSPSGALEECYVTEIDQDKYAVRFIPRENGVYLIDVKFNGTHIPGSPFKIRVGEPGHGGDPGLVSAYGAGLEGGVTGSPAEFIVNTSNAGAGALSVTIDGPSKVKMDCQECPEGYRVTYTPMAPGSYLISIKYGGPYHIGGSPFKARVTGHRLVSNHSLHETSSVFVDSLTKTASAPQHGAPGPGAADASKVLAKGLGLSKAYVGQKGSFTVDCSKAGNNMLLVGVHGPRTPCEEILVKHVGSRLYSVSYLLKDKGEYTLVVKWGDEHIPGSPYRVLVP</sequence>
<feature type="repeat" description="Filamin" evidence="9">
    <location>
        <begin position="1752"/>
        <end position="1861"/>
    </location>
</feature>
<comment type="similarity">
    <text evidence="2">Belongs to the filamin family.</text>
</comment>
<name>A0A8D0XSJ0_PIG</name>
<dbReference type="FunFam" id="2.60.40.10:FF:000102">
    <property type="entry name" value="filamin-B isoform X2"/>
    <property type="match status" value="1"/>
</dbReference>
<dbReference type="PANTHER" id="PTHR38537:SF5">
    <property type="entry name" value="FILAMIN-A"/>
    <property type="match status" value="1"/>
</dbReference>
<dbReference type="PROSITE" id="PS00019">
    <property type="entry name" value="ACTININ_1"/>
    <property type="match status" value="1"/>
</dbReference>
<dbReference type="SUPFAM" id="SSF81296">
    <property type="entry name" value="E set domains"/>
    <property type="match status" value="18"/>
</dbReference>
<reference evidence="12" key="1">
    <citation type="submission" date="2025-08" db="UniProtKB">
        <authorList>
            <consortium name="Ensembl"/>
        </authorList>
    </citation>
    <scope>IDENTIFICATION</scope>
</reference>
<dbReference type="FunFam" id="2.60.40.10:FF:000168">
    <property type="entry name" value="filamin-C isoform X2"/>
    <property type="match status" value="1"/>
</dbReference>
<dbReference type="GO" id="GO:0030036">
    <property type="term" value="P:actin cytoskeleton organization"/>
    <property type="evidence" value="ECO:0007669"/>
    <property type="project" value="InterPro"/>
</dbReference>
<evidence type="ECO:0000256" key="1">
    <source>
        <dbReference type="ARBA" id="ARBA00004245"/>
    </source>
</evidence>
<feature type="region of interest" description="Disordered" evidence="10">
    <location>
        <begin position="271"/>
        <end position="294"/>
    </location>
</feature>
<dbReference type="FunFam" id="2.60.40.10:FF:000154">
    <property type="entry name" value="filamin-B isoform X1"/>
    <property type="match status" value="1"/>
</dbReference>
<evidence type="ECO:0000256" key="2">
    <source>
        <dbReference type="ARBA" id="ARBA00009238"/>
    </source>
</evidence>
<evidence type="ECO:0000256" key="5">
    <source>
        <dbReference type="ARBA" id="ARBA00022737"/>
    </source>
</evidence>
<feature type="repeat" description="Filamin" evidence="9">
    <location>
        <begin position="1537"/>
        <end position="1632"/>
    </location>
</feature>
<dbReference type="Proteomes" id="UP000694570">
    <property type="component" value="Unplaced"/>
</dbReference>
<feature type="region of interest" description="Disordered" evidence="10">
    <location>
        <begin position="1"/>
        <end position="39"/>
    </location>
</feature>
<evidence type="ECO:0000256" key="3">
    <source>
        <dbReference type="ARBA" id="ARBA00022490"/>
    </source>
</evidence>
<dbReference type="CDD" id="cd21308">
    <property type="entry name" value="CH_FLNA_rpt1"/>
    <property type="match status" value="1"/>
</dbReference>